<evidence type="ECO:0000259" key="2">
    <source>
        <dbReference type="Pfam" id="PF13439"/>
    </source>
</evidence>
<dbReference type="InterPro" id="IPR028098">
    <property type="entry name" value="Glyco_trans_4-like_N"/>
</dbReference>
<organism evidence="3 4">
    <name type="scientific">Thalassospira profundimaris</name>
    <dbReference type="NCBI Taxonomy" id="502049"/>
    <lineage>
        <taxon>Bacteria</taxon>
        <taxon>Pseudomonadati</taxon>
        <taxon>Pseudomonadota</taxon>
        <taxon>Alphaproteobacteria</taxon>
        <taxon>Rhodospirillales</taxon>
        <taxon>Thalassospiraceae</taxon>
        <taxon>Thalassospira</taxon>
    </lineage>
</organism>
<dbReference type="SUPFAM" id="SSF53756">
    <property type="entry name" value="UDP-Glycosyltransferase/glycogen phosphorylase"/>
    <property type="match status" value="1"/>
</dbReference>
<evidence type="ECO:0000256" key="1">
    <source>
        <dbReference type="SAM" id="MobiDB-lite"/>
    </source>
</evidence>
<dbReference type="Proteomes" id="UP000253061">
    <property type="component" value="Unassembled WGS sequence"/>
</dbReference>
<dbReference type="Gene3D" id="3.40.50.2000">
    <property type="entry name" value="Glycogen Phosphorylase B"/>
    <property type="match status" value="2"/>
</dbReference>
<dbReference type="PANTHER" id="PTHR45947">
    <property type="entry name" value="SULFOQUINOVOSYL TRANSFERASE SQD2"/>
    <property type="match status" value="1"/>
</dbReference>
<dbReference type="CDD" id="cd03814">
    <property type="entry name" value="GT4-like"/>
    <property type="match status" value="1"/>
</dbReference>
<dbReference type="RefSeq" id="WP_062955452.1">
    <property type="nucleotide sequence ID" value="NZ_JPWB01000008.1"/>
</dbReference>
<keyword evidence="3" id="KW-0808">Transferase</keyword>
<dbReference type="InterPro" id="IPR050194">
    <property type="entry name" value="Glycosyltransferase_grp1"/>
</dbReference>
<proteinExistence type="predicted"/>
<dbReference type="EMBL" id="JPWB01000008">
    <property type="protein sequence ID" value="RCK20155.1"/>
    <property type="molecule type" value="Genomic_DNA"/>
</dbReference>
<protein>
    <submittedName>
        <fullName evidence="3">GDP-mannose-dependent alpha-mannosyltransferase</fullName>
    </submittedName>
</protein>
<evidence type="ECO:0000313" key="3">
    <source>
        <dbReference type="EMBL" id="RCK20155.1"/>
    </source>
</evidence>
<name>A0A367V4M4_9PROT</name>
<evidence type="ECO:0000313" key="4">
    <source>
        <dbReference type="Proteomes" id="UP000253061"/>
    </source>
</evidence>
<gene>
    <name evidence="3" type="ORF">TH6_16890</name>
</gene>
<dbReference type="Pfam" id="PF13439">
    <property type="entry name" value="Glyco_transf_4"/>
    <property type="match status" value="1"/>
</dbReference>
<feature type="domain" description="Glycosyltransferase subfamily 4-like N-terminal" evidence="2">
    <location>
        <begin position="14"/>
        <end position="165"/>
    </location>
</feature>
<feature type="region of interest" description="Disordered" evidence="1">
    <location>
        <begin position="357"/>
        <end position="380"/>
    </location>
</feature>
<comment type="caution">
    <text evidence="3">The sequence shown here is derived from an EMBL/GenBank/DDBJ whole genome shotgun (WGS) entry which is preliminary data.</text>
</comment>
<keyword evidence="3" id="KW-0328">Glycosyltransferase</keyword>
<dbReference type="GO" id="GO:0016757">
    <property type="term" value="F:glycosyltransferase activity"/>
    <property type="evidence" value="ECO:0007669"/>
    <property type="project" value="UniProtKB-KW"/>
</dbReference>
<dbReference type="PANTHER" id="PTHR45947:SF3">
    <property type="entry name" value="SULFOQUINOVOSYL TRANSFERASE SQD2"/>
    <property type="match status" value="1"/>
</dbReference>
<accession>A0A367V4M4</accession>
<dbReference type="Pfam" id="PF13692">
    <property type="entry name" value="Glyco_trans_1_4"/>
    <property type="match status" value="1"/>
</dbReference>
<dbReference type="AlphaFoldDB" id="A0A367V4M4"/>
<reference evidence="3 4" key="1">
    <citation type="submission" date="2014-07" db="EMBL/GenBank/DDBJ databases">
        <title>Draft genome sequence of Thalassospira profundimaris R8-17.</title>
        <authorList>
            <person name="Lai Q."/>
            <person name="Shao Z."/>
        </authorList>
    </citation>
    <scope>NUCLEOTIDE SEQUENCE [LARGE SCALE GENOMIC DNA]</scope>
    <source>
        <strain evidence="3 4">R8-17</strain>
    </source>
</reference>
<sequence length="380" mass="41673">MKILIVTDAWYPQVNGVVRTLETVRGELGEMGHDVHVISPDQFKTIPCPTYPEIRLALFAKRKMAKMIEALHPVAIHISTEGPLGQAARAYCLKNGIPFSTAYHTRFPEYIHARWRLPLSILYRGMKHFHGKSQSVMVATETLRQELSDWGFKNLHIWSRGVDLDLFRPRPDASFGDFPKPHWLFVGRVAVEKNIGHFLDLDLPGTKFVVGDGPQLNELKGKYPNAQFLGKKVGEELATAFAAADVFVFPSKTDTFGLVILEALASGTPVAVFPVQGPADIVRDTKAGAIDADLREAALAALDLKSEDARALAEQYSWRNSANQFLHNLAPFSGGFDGIEAVRVSLDDVACASMTRPDATADDRGTDANTGNAPIGQPAQ</sequence>